<organism evidence="3">
    <name type="scientific">Melampsora larici-populina (strain 98AG31 / pathotype 3-4-7)</name>
    <name type="common">Poplar leaf rust fungus</name>
    <dbReference type="NCBI Taxonomy" id="747676"/>
    <lineage>
        <taxon>Eukaryota</taxon>
        <taxon>Fungi</taxon>
        <taxon>Dikarya</taxon>
        <taxon>Basidiomycota</taxon>
        <taxon>Pucciniomycotina</taxon>
        <taxon>Pucciniomycetes</taxon>
        <taxon>Pucciniales</taxon>
        <taxon>Melampsoraceae</taxon>
        <taxon>Melampsora</taxon>
    </lineage>
</organism>
<gene>
    <name evidence="2" type="ORF">MELLADRAFT_59946</name>
</gene>
<evidence type="ECO:0000313" key="3">
    <source>
        <dbReference type="Proteomes" id="UP000001072"/>
    </source>
</evidence>
<feature type="region of interest" description="Disordered" evidence="1">
    <location>
        <begin position="31"/>
        <end position="69"/>
    </location>
</feature>
<name>F4R9D6_MELLP</name>
<dbReference type="Proteomes" id="UP000001072">
    <property type="component" value="Unassembled WGS sequence"/>
</dbReference>
<dbReference type="RefSeq" id="XP_007405570.1">
    <property type="nucleotide sequence ID" value="XM_007405508.1"/>
</dbReference>
<sequence>MQDLSIQLTVGSTVSLPPLLPESFWSKCTSNQQISKHLTPPTEGDPSVSQTSPSRPGDTKLPKSGPYGDLPTVFTYPHGIDWKKNQTEVYDNDGNVVFLLSNKVNGTSIGKEFVINSPQGDELLRVAMHVVRCLVPQTYSATHGITYQYDTRAALPDKIHIHSDTKMKDGLKHDEYIYHRRIRSDTGSIKIGNSSKDRVAKIFQDKTADGWQREKIGHKKEITVIRSNNEIPGPILVGTAIISSKVIHKCGY</sequence>
<evidence type="ECO:0000256" key="1">
    <source>
        <dbReference type="SAM" id="MobiDB-lite"/>
    </source>
</evidence>
<dbReference type="HOGENOM" id="CLU_1102997_0_0_1"/>
<proteinExistence type="predicted"/>
<dbReference type="KEGG" id="mlr:MELLADRAFT_59946"/>
<dbReference type="AlphaFoldDB" id="F4R9D6"/>
<dbReference type="EMBL" id="GL883093">
    <property type="protein sequence ID" value="EGG10968.1"/>
    <property type="molecule type" value="Genomic_DNA"/>
</dbReference>
<accession>F4R9D6</accession>
<dbReference type="OrthoDB" id="652749at2759"/>
<dbReference type="InParanoid" id="F4R9D6"/>
<evidence type="ECO:0000313" key="2">
    <source>
        <dbReference type="EMBL" id="EGG10968.1"/>
    </source>
</evidence>
<reference evidence="3" key="1">
    <citation type="journal article" date="2011" name="Proc. Natl. Acad. Sci. U.S.A.">
        <title>Obligate biotrophy features unraveled by the genomic analysis of rust fungi.</title>
        <authorList>
            <person name="Duplessis S."/>
            <person name="Cuomo C.A."/>
            <person name="Lin Y.-C."/>
            <person name="Aerts A."/>
            <person name="Tisserant E."/>
            <person name="Veneault-Fourrey C."/>
            <person name="Joly D.L."/>
            <person name="Hacquard S."/>
            <person name="Amselem J."/>
            <person name="Cantarel B.L."/>
            <person name="Chiu R."/>
            <person name="Coutinho P.M."/>
            <person name="Feau N."/>
            <person name="Field M."/>
            <person name="Frey P."/>
            <person name="Gelhaye E."/>
            <person name="Goldberg J."/>
            <person name="Grabherr M.G."/>
            <person name="Kodira C.D."/>
            <person name="Kohler A."/>
            <person name="Kuees U."/>
            <person name="Lindquist E.A."/>
            <person name="Lucas S.M."/>
            <person name="Mago R."/>
            <person name="Mauceli E."/>
            <person name="Morin E."/>
            <person name="Murat C."/>
            <person name="Pangilinan J.L."/>
            <person name="Park R."/>
            <person name="Pearson M."/>
            <person name="Quesneville H."/>
            <person name="Rouhier N."/>
            <person name="Sakthikumar S."/>
            <person name="Salamov A.A."/>
            <person name="Schmutz J."/>
            <person name="Selles B."/>
            <person name="Shapiro H."/>
            <person name="Tanguay P."/>
            <person name="Tuskan G.A."/>
            <person name="Henrissat B."/>
            <person name="Van de Peer Y."/>
            <person name="Rouze P."/>
            <person name="Ellis J.G."/>
            <person name="Dodds P.N."/>
            <person name="Schein J.E."/>
            <person name="Zhong S."/>
            <person name="Hamelin R.C."/>
            <person name="Grigoriev I.V."/>
            <person name="Szabo L.J."/>
            <person name="Martin F."/>
        </authorList>
    </citation>
    <scope>NUCLEOTIDE SEQUENCE [LARGE SCALE GENOMIC DNA]</scope>
    <source>
        <strain evidence="3">98AG31 / pathotype 3-4-7</strain>
    </source>
</reference>
<keyword evidence="3" id="KW-1185">Reference proteome</keyword>
<protein>
    <submittedName>
        <fullName evidence="2">Uncharacterized protein</fullName>
    </submittedName>
</protein>
<dbReference type="VEuPathDB" id="FungiDB:MELLADRAFT_59946"/>
<dbReference type="GeneID" id="18929453"/>